<feature type="compositionally biased region" description="Pro residues" evidence="1">
    <location>
        <begin position="94"/>
        <end position="103"/>
    </location>
</feature>
<name>D8QKA1_SCHCM</name>
<dbReference type="AlphaFoldDB" id="D8QKA1"/>
<dbReference type="InParanoid" id="D8QKA1"/>
<gene>
    <name evidence="2" type="ORF">SCHCODRAFT_114278</name>
</gene>
<feature type="non-terminal residue" evidence="2">
    <location>
        <position position="265"/>
    </location>
</feature>
<evidence type="ECO:0000256" key="1">
    <source>
        <dbReference type="SAM" id="MobiDB-lite"/>
    </source>
</evidence>
<organism evidence="3">
    <name type="scientific">Schizophyllum commune (strain H4-8 / FGSC 9210)</name>
    <name type="common">Split gill fungus</name>
    <dbReference type="NCBI Taxonomy" id="578458"/>
    <lineage>
        <taxon>Eukaryota</taxon>
        <taxon>Fungi</taxon>
        <taxon>Dikarya</taxon>
        <taxon>Basidiomycota</taxon>
        <taxon>Agaricomycotina</taxon>
        <taxon>Agaricomycetes</taxon>
        <taxon>Agaricomycetidae</taxon>
        <taxon>Agaricales</taxon>
        <taxon>Schizophyllaceae</taxon>
        <taxon>Schizophyllum</taxon>
    </lineage>
</organism>
<feature type="region of interest" description="Disordered" evidence="1">
    <location>
        <begin position="19"/>
        <end position="63"/>
    </location>
</feature>
<dbReference type="HOGENOM" id="CLU_091796_0_0_1"/>
<evidence type="ECO:0000313" key="3">
    <source>
        <dbReference type="Proteomes" id="UP000007431"/>
    </source>
</evidence>
<evidence type="ECO:0000313" key="2">
    <source>
        <dbReference type="EMBL" id="EFI91677.1"/>
    </source>
</evidence>
<dbReference type="EMBL" id="GL377316">
    <property type="protein sequence ID" value="EFI91677.1"/>
    <property type="molecule type" value="Genomic_DNA"/>
</dbReference>
<reference evidence="2 3" key="1">
    <citation type="journal article" date="2010" name="Nat. Biotechnol.">
        <title>Genome sequence of the model mushroom Schizophyllum commune.</title>
        <authorList>
            <person name="Ohm R.A."/>
            <person name="de Jong J.F."/>
            <person name="Lugones L.G."/>
            <person name="Aerts A."/>
            <person name="Kothe E."/>
            <person name="Stajich J.E."/>
            <person name="de Vries R.P."/>
            <person name="Record E."/>
            <person name="Levasseur A."/>
            <person name="Baker S.E."/>
            <person name="Bartholomew K.A."/>
            <person name="Coutinho P.M."/>
            <person name="Erdmann S."/>
            <person name="Fowler T.J."/>
            <person name="Gathman A.C."/>
            <person name="Lombard V."/>
            <person name="Henrissat B."/>
            <person name="Knabe N."/>
            <person name="Kuees U."/>
            <person name="Lilly W.W."/>
            <person name="Lindquist E."/>
            <person name="Lucas S."/>
            <person name="Magnuson J.K."/>
            <person name="Piumi F."/>
            <person name="Raudaskoski M."/>
            <person name="Salamov A."/>
            <person name="Schmutz J."/>
            <person name="Schwarze F.W.M.R."/>
            <person name="vanKuyk P.A."/>
            <person name="Horton J.S."/>
            <person name="Grigoriev I.V."/>
            <person name="Woesten H.A.B."/>
        </authorList>
    </citation>
    <scope>NUCLEOTIDE SEQUENCE [LARGE SCALE GENOMIC DNA]</scope>
    <source>
        <strain evidence="3">H4-8 / FGSC 9210</strain>
    </source>
</reference>
<keyword evidence="3" id="KW-1185">Reference proteome</keyword>
<feature type="region of interest" description="Disordered" evidence="1">
    <location>
        <begin position="136"/>
        <end position="166"/>
    </location>
</feature>
<feature type="compositionally biased region" description="Low complexity" evidence="1">
    <location>
        <begin position="84"/>
        <end position="93"/>
    </location>
</feature>
<dbReference type="Proteomes" id="UP000007431">
    <property type="component" value="Unassembled WGS sequence"/>
</dbReference>
<feature type="region of interest" description="Disordered" evidence="1">
    <location>
        <begin position="84"/>
        <end position="103"/>
    </location>
</feature>
<dbReference type="VEuPathDB" id="FungiDB:SCHCODRAFT_02673668"/>
<protein>
    <submittedName>
        <fullName evidence="2">Uncharacterized protein</fullName>
    </submittedName>
</protein>
<accession>D8QKA1</accession>
<sequence length="265" mass="28893">MQTGRASLRLDWPLAPRLASQSSKLHPAGHPLIPPGNSSSRRATPHPAGHPLIPPGTHSSPRSTRCFYKPAYEMFLRAGKRHAPTSLACSSPPSASPAPPLPALRPLLPSQRFARSSSSTLSLARSSPPSFACMTHSALPDPTRTLQDAASPPRSRMPRLRYGSSSRVSATVQDAASPLRSRMPRIRYGLGCRASATVQDAASPPRSRLPRLRSIKRRSTTLRSTTLRSTNRCSIRHRSHKRLLWSCDKTLSAVRQNSEGRATKL</sequence>
<proteinExistence type="predicted"/>